<evidence type="ECO:0000313" key="3">
    <source>
        <dbReference type="WBParaSite" id="jg7699"/>
    </source>
</evidence>
<sequence>MEECDRLGDKPTLFPDGKIAALEDSNLSDWQNESEIPSGSMLLLSSVNRYLEMEGLGLEEDQEEQQIGEDLQDGGYEDMENLEGEEELETSQVGMQEEDVVDLNKSDSLNNSMAKERPRRIHVPEHWKDYPLVIEGAIADSIIHCQLSSPKLKKLTKAIKDIITTNISFPVAGKTHNLAFTTVQTYFHRTRARLCRVLGERCLPAGVQRLITPTTTYSRLLNDVEQINKPSNASPLLPIREPSFRMIMLAIKGTLYP</sequence>
<dbReference type="WBParaSite" id="jg7699">
    <property type="protein sequence ID" value="jg7699"/>
    <property type="gene ID" value="jg7699"/>
</dbReference>
<dbReference type="WBParaSite" id="jg14524">
    <property type="protein sequence ID" value="jg14524"/>
    <property type="gene ID" value="jg14524"/>
</dbReference>
<evidence type="ECO:0000313" key="1">
    <source>
        <dbReference type="Proteomes" id="UP000887574"/>
    </source>
</evidence>
<keyword evidence="1" id="KW-1185">Reference proteome</keyword>
<evidence type="ECO:0000313" key="2">
    <source>
        <dbReference type="WBParaSite" id="jg14524"/>
    </source>
</evidence>
<accession>A0A915D1Q9</accession>
<organism evidence="1 2">
    <name type="scientific">Ditylenchus dipsaci</name>
    <dbReference type="NCBI Taxonomy" id="166011"/>
    <lineage>
        <taxon>Eukaryota</taxon>
        <taxon>Metazoa</taxon>
        <taxon>Ecdysozoa</taxon>
        <taxon>Nematoda</taxon>
        <taxon>Chromadorea</taxon>
        <taxon>Rhabditida</taxon>
        <taxon>Tylenchina</taxon>
        <taxon>Tylenchomorpha</taxon>
        <taxon>Sphaerularioidea</taxon>
        <taxon>Anguinidae</taxon>
        <taxon>Anguininae</taxon>
        <taxon>Ditylenchus</taxon>
    </lineage>
</organism>
<proteinExistence type="predicted"/>
<reference evidence="2 3" key="1">
    <citation type="submission" date="2022-11" db="UniProtKB">
        <authorList>
            <consortium name="WormBaseParasite"/>
        </authorList>
    </citation>
    <scope>IDENTIFICATION</scope>
</reference>
<dbReference type="Proteomes" id="UP000887574">
    <property type="component" value="Unplaced"/>
</dbReference>
<protein>
    <submittedName>
        <fullName evidence="2 3">Uncharacterized protein</fullName>
    </submittedName>
</protein>
<name>A0A915D1Q9_9BILA</name>
<dbReference type="AlphaFoldDB" id="A0A915D1Q9"/>